<dbReference type="EMBL" id="VSSQ01050501">
    <property type="protein sequence ID" value="MPN04587.1"/>
    <property type="molecule type" value="Genomic_DNA"/>
</dbReference>
<proteinExistence type="predicted"/>
<organism evidence="1">
    <name type="scientific">bioreactor metagenome</name>
    <dbReference type="NCBI Taxonomy" id="1076179"/>
    <lineage>
        <taxon>unclassified sequences</taxon>
        <taxon>metagenomes</taxon>
        <taxon>ecological metagenomes</taxon>
    </lineage>
</organism>
<evidence type="ECO:0000313" key="1">
    <source>
        <dbReference type="EMBL" id="MPN04587.1"/>
    </source>
</evidence>
<gene>
    <name evidence="1" type="ORF">SDC9_151828</name>
</gene>
<accession>A0A645ERX9</accession>
<protein>
    <submittedName>
        <fullName evidence="1">Uncharacterized protein</fullName>
    </submittedName>
</protein>
<reference evidence="1" key="1">
    <citation type="submission" date="2019-08" db="EMBL/GenBank/DDBJ databases">
        <authorList>
            <person name="Kucharzyk K."/>
            <person name="Murdoch R.W."/>
            <person name="Higgins S."/>
            <person name="Loffler F."/>
        </authorList>
    </citation>
    <scope>NUCLEOTIDE SEQUENCE</scope>
</reference>
<comment type="caution">
    <text evidence="1">The sequence shown here is derived from an EMBL/GenBank/DDBJ whole genome shotgun (WGS) entry which is preliminary data.</text>
</comment>
<sequence>MEPPGIGQELSHRVRDTAAIGVVPRITREECFIITETEPVSGSCTRGVFPFGFGGQAVEVAGGESKSRPFLLSEQRAIVRRVAPGDIIDRTLQVSGIA</sequence>
<name>A0A645ERX9_9ZZZZ</name>
<dbReference type="AlphaFoldDB" id="A0A645ERX9"/>